<dbReference type="PROSITE" id="PS00478">
    <property type="entry name" value="LIM_DOMAIN_1"/>
    <property type="match status" value="1"/>
</dbReference>
<evidence type="ECO:0000313" key="6">
    <source>
        <dbReference type="EMBL" id="PAV24361.1"/>
    </source>
</evidence>
<dbReference type="Gene3D" id="2.10.110.10">
    <property type="entry name" value="Cysteine Rich Protein"/>
    <property type="match status" value="2"/>
</dbReference>
<sequence>MATLQTPQQGERLSQILPTVKCSTCSQPVSLADLGDHVCAPPPTPSTPRPSAILAKIRQASQSNTNTDRNSTSSRSALGLSFRRSKTPQPKSPPPLAIPPPKSATPAPTLPARLQSPQLPATEQQNPSSYFDIPSRSSTPKATSPLQIPPPVPGPRTAPPTSPPSFPVGIPGARRPSVSSVASRQTRYQTPVPEQSNSPVSGVPPVSSPTSRSVPNQGPFPPRPSMDRMRGSVNLPGNSRPSMDMRRPSMDRPGSARPSMDSRPSFDGKSPLVAGVRQPTSPLSRTETGAVMGANAAPQGEVNMAGVGRRGFHAAVQAAMLASSFSKGVLPQENSLHSPLGMDGRRVNAPSHLNINPSILQQLPSTLSPATPLSSHSPHSPSPQSPMGFPHIASSRTPSPSNAEFLEGARSMTPKSQDTVKAGSDHTVSPSRSSRFGGKELEIDTNLPPKESISSPTESDYSEGGLAYDQETESVTSPKSPSESLMTAKADDHSKDRILFPSDESPQMSVVGLPTRSASSASSYSYASRATAKSTGALVDRALEPLFEDARSPPTPSSPLSPQNKSPKLPMRSRTTPAMSSKSAETNNTRKRRQCTKCNKMIDDGRWIRAEGAGVLCERCWKTMYLPKCRRCNRPIEKQAVSSADGQLKGKYHRECFNCSKCQQPFPDKEFYVYDGKPFCRYHYHEANDSLCSDPACGQPIEGACAVAHTGERYHPEHLVCEYRLSSPDSEGHTRCTEQLEEYWEVDGLMLCEKHANLKIEMDIMAPDDDDDDVLSDLVAARLGTNEARDSLHDPDTRAHRRKTRFIDLR</sequence>
<dbReference type="EMBL" id="NBII01000001">
    <property type="protein sequence ID" value="PAV24361.1"/>
    <property type="molecule type" value="Genomic_DNA"/>
</dbReference>
<keyword evidence="2 3" id="KW-0862">Zinc</keyword>
<evidence type="ECO:0000313" key="7">
    <source>
        <dbReference type="Proteomes" id="UP000217199"/>
    </source>
</evidence>
<feature type="compositionally biased region" description="Polar residues" evidence="4">
    <location>
        <begin position="185"/>
        <end position="195"/>
    </location>
</feature>
<comment type="caution">
    <text evidence="6">The sequence shown here is derived from an EMBL/GenBank/DDBJ whole genome shotgun (WGS) entry which is preliminary data.</text>
</comment>
<dbReference type="PANTHER" id="PTHR24216">
    <property type="entry name" value="PAXILLIN-RELATED"/>
    <property type="match status" value="1"/>
</dbReference>
<accession>A0A286UXS9</accession>
<dbReference type="SUPFAM" id="SSF57716">
    <property type="entry name" value="Glucocorticoid receptor-like (DNA-binding domain)"/>
    <property type="match status" value="2"/>
</dbReference>
<keyword evidence="3" id="KW-0440">LIM domain</keyword>
<dbReference type="SMART" id="SM00132">
    <property type="entry name" value="LIM"/>
    <property type="match status" value="2"/>
</dbReference>
<feature type="compositionally biased region" description="Pro residues" evidence="4">
    <location>
        <begin position="147"/>
        <end position="166"/>
    </location>
</feature>
<protein>
    <recommendedName>
        <fullName evidence="5">LIM zinc-binding domain-containing protein</fullName>
    </recommendedName>
</protein>
<dbReference type="Proteomes" id="UP000217199">
    <property type="component" value="Unassembled WGS sequence"/>
</dbReference>
<feature type="compositionally biased region" description="Polar residues" evidence="4">
    <location>
        <begin position="115"/>
        <end position="146"/>
    </location>
</feature>
<gene>
    <name evidence="6" type="ORF">PNOK_0142900</name>
</gene>
<feature type="compositionally biased region" description="Polar residues" evidence="4">
    <location>
        <begin position="473"/>
        <end position="485"/>
    </location>
</feature>
<feature type="compositionally biased region" description="Low complexity" evidence="4">
    <location>
        <begin position="515"/>
        <end position="524"/>
    </location>
</feature>
<keyword evidence="1 3" id="KW-0479">Metal-binding</keyword>
<dbReference type="CDD" id="cd09397">
    <property type="entry name" value="LIM1_UF1"/>
    <property type="match status" value="1"/>
</dbReference>
<keyword evidence="7" id="KW-1185">Reference proteome</keyword>
<feature type="region of interest" description="Disordered" evidence="4">
    <location>
        <begin position="364"/>
        <end position="524"/>
    </location>
</feature>
<dbReference type="InParanoid" id="A0A286UXS9"/>
<dbReference type="GO" id="GO:0046872">
    <property type="term" value="F:metal ion binding"/>
    <property type="evidence" value="ECO:0007669"/>
    <property type="project" value="UniProtKB-KW"/>
</dbReference>
<evidence type="ECO:0000256" key="4">
    <source>
        <dbReference type="SAM" id="MobiDB-lite"/>
    </source>
</evidence>
<feature type="compositionally biased region" description="Pro residues" evidence="4">
    <location>
        <begin position="90"/>
        <end position="103"/>
    </location>
</feature>
<dbReference type="PANTHER" id="PTHR24216:SF65">
    <property type="entry name" value="PAXILLIN-LIKE PROTEIN 1"/>
    <property type="match status" value="1"/>
</dbReference>
<feature type="domain" description="LIM zinc-binding" evidence="5">
    <location>
        <begin position="627"/>
        <end position="690"/>
    </location>
</feature>
<reference evidence="6 7" key="1">
    <citation type="journal article" date="2017" name="Mol. Ecol.">
        <title>Comparative and population genomic landscape of Phellinus noxius: A hypervariable fungus causing root rot in trees.</title>
        <authorList>
            <person name="Chung C.L."/>
            <person name="Lee T.J."/>
            <person name="Akiba M."/>
            <person name="Lee H.H."/>
            <person name="Kuo T.H."/>
            <person name="Liu D."/>
            <person name="Ke H.M."/>
            <person name="Yokoi T."/>
            <person name="Roa M.B."/>
            <person name="Lu M.J."/>
            <person name="Chang Y.Y."/>
            <person name="Ann P.J."/>
            <person name="Tsai J.N."/>
            <person name="Chen C.Y."/>
            <person name="Tzean S.S."/>
            <person name="Ota Y."/>
            <person name="Hattori T."/>
            <person name="Sahashi N."/>
            <person name="Liou R.F."/>
            <person name="Kikuchi T."/>
            <person name="Tsai I.J."/>
        </authorList>
    </citation>
    <scope>NUCLEOTIDE SEQUENCE [LARGE SCALE GENOMIC DNA]</scope>
    <source>
        <strain evidence="6 7">FFPRI411160</strain>
    </source>
</reference>
<feature type="compositionally biased region" description="Low complexity" evidence="4">
    <location>
        <begin position="167"/>
        <end position="184"/>
    </location>
</feature>
<feature type="compositionally biased region" description="Low complexity" evidence="4">
    <location>
        <begin position="61"/>
        <end position="76"/>
    </location>
</feature>
<name>A0A286UXS9_9AGAM</name>
<evidence type="ECO:0000256" key="2">
    <source>
        <dbReference type="ARBA" id="ARBA00022833"/>
    </source>
</evidence>
<organism evidence="6 7">
    <name type="scientific">Pyrrhoderma noxium</name>
    <dbReference type="NCBI Taxonomy" id="2282107"/>
    <lineage>
        <taxon>Eukaryota</taxon>
        <taxon>Fungi</taxon>
        <taxon>Dikarya</taxon>
        <taxon>Basidiomycota</taxon>
        <taxon>Agaricomycotina</taxon>
        <taxon>Agaricomycetes</taxon>
        <taxon>Hymenochaetales</taxon>
        <taxon>Hymenochaetaceae</taxon>
        <taxon>Pyrrhoderma</taxon>
    </lineage>
</organism>
<evidence type="ECO:0000259" key="5">
    <source>
        <dbReference type="PROSITE" id="PS50023"/>
    </source>
</evidence>
<dbReference type="STRING" id="2282107.A0A286UXS9"/>
<feature type="region of interest" description="Disordered" evidence="4">
    <location>
        <begin position="548"/>
        <end position="591"/>
    </location>
</feature>
<feature type="region of interest" description="Disordered" evidence="4">
    <location>
        <begin position="35"/>
        <end position="286"/>
    </location>
</feature>
<dbReference type="CDD" id="cd08368">
    <property type="entry name" value="LIM"/>
    <property type="match status" value="1"/>
</dbReference>
<proteinExistence type="predicted"/>
<dbReference type="AlphaFoldDB" id="A0A286UXS9"/>
<dbReference type="Pfam" id="PF00412">
    <property type="entry name" value="LIM"/>
    <property type="match status" value="1"/>
</dbReference>
<dbReference type="OrthoDB" id="1112565at2759"/>
<feature type="compositionally biased region" description="Basic and acidic residues" evidence="4">
    <location>
        <begin position="489"/>
        <end position="498"/>
    </location>
</feature>
<evidence type="ECO:0000256" key="1">
    <source>
        <dbReference type="ARBA" id="ARBA00022723"/>
    </source>
</evidence>
<feature type="compositionally biased region" description="Polar residues" evidence="4">
    <location>
        <begin position="573"/>
        <end position="587"/>
    </location>
</feature>
<dbReference type="PROSITE" id="PS50023">
    <property type="entry name" value="LIM_DOMAIN_2"/>
    <property type="match status" value="1"/>
</dbReference>
<feature type="compositionally biased region" description="Low complexity" evidence="4">
    <location>
        <begin position="196"/>
        <end position="215"/>
    </location>
</feature>
<dbReference type="InterPro" id="IPR001781">
    <property type="entry name" value="Znf_LIM"/>
</dbReference>
<evidence type="ECO:0000256" key="3">
    <source>
        <dbReference type="PROSITE-ProRule" id="PRU00125"/>
    </source>
</evidence>
<feature type="compositionally biased region" description="Low complexity" evidence="4">
    <location>
        <begin position="364"/>
        <end position="379"/>
    </location>
</feature>
<dbReference type="GO" id="GO:0030695">
    <property type="term" value="F:GTPase regulator activity"/>
    <property type="evidence" value="ECO:0007669"/>
    <property type="project" value="UniProtKB-ARBA"/>
</dbReference>